<protein>
    <submittedName>
        <fullName evidence="1">Uncharacterized protein</fullName>
    </submittedName>
</protein>
<name>A0A8X6NPZ0_NEPPI</name>
<sequence>MEFTETRAHCEVQKTKQRSVQYGSGVQPGLPESRISPYQTINLESRLQFRSGDLHLLPPPPFGPGEEVEIITSPRGFAFPPPSLPKRGSRGKLIASSSLSLCS</sequence>
<dbReference type="EMBL" id="BMAW01107245">
    <property type="protein sequence ID" value="GFT28349.1"/>
    <property type="molecule type" value="Genomic_DNA"/>
</dbReference>
<comment type="caution">
    <text evidence="1">The sequence shown here is derived from an EMBL/GenBank/DDBJ whole genome shotgun (WGS) entry which is preliminary data.</text>
</comment>
<keyword evidence="2" id="KW-1185">Reference proteome</keyword>
<dbReference type="Proteomes" id="UP000887013">
    <property type="component" value="Unassembled WGS sequence"/>
</dbReference>
<reference evidence="1" key="1">
    <citation type="submission" date="2020-08" db="EMBL/GenBank/DDBJ databases">
        <title>Multicomponent nature underlies the extraordinary mechanical properties of spider dragline silk.</title>
        <authorList>
            <person name="Kono N."/>
            <person name="Nakamura H."/>
            <person name="Mori M."/>
            <person name="Yoshida Y."/>
            <person name="Ohtoshi R."/>
            <person name="Malay A.D."/>
            <person name="Moran D.A.P."/>
            <person name="Tomita M."/>
            <person name="Numata K."/>
            <person name="Arakawa K."/>
        </authorList>
    </citation>
    <scope>NUCLEOTIDE SEQUENCE</scope>
</reference>
<evidence type="ECO:0000313" key="2">
    <source>
        <dbReference type="Proteomes" id="UP000887013"/>
    </source>
</evidence>
<accession>A0A8X6NPZ0</accession>
<dbReference type="AlphaFoldDB" id="A0A8X6NPZ0"/>
<evidence type="ECO:0000313" key="1">
    <source>
        <dbReference type="EMBL" id="GFT28349.1"/>
    </source>
</evidence>
<gene>
    <name evidence="1" type="ORF">NPIL_156781</name>
</gene>
<organism evidence="1 2">
    <name type="scientific">Nephila pilipes</name>
    <name type="common">Giant wood spider</name>
    <name type="synonym">Nephila maculata</name>
    <dbReference type="NCBI Taxonomy" id="299642"/>
    <lineage>
        <taxon>Eukaryota</taxon>
        <taxon>Metazoa</taxon>
        <taxon>Ecdysozoa</taxon>
        <taxon>Arthropoda</taxon>
        <taxon>Chelicerata</taxon>
        <taxon>Arachnida</taxon>
        <taxon>Araneae</taxon>
        <taxon>Araneomorphae</taxon>
        <taxon>Entelegynae</taxon>
        <taxon>Araneoidea</taxon>
        <taxon>Nephilidae</taxon>
        <taxon>Nephila</taxon>
    </lineage>
</organism>
<proteinExistence type="predicted"/>